<dbReference type="GO" id="GO:0016628">
    <property type="term" value="F:oxidoreductase activity, acting on the CH-CH group of donors, NAD or NADP as acceptor"/>
    <property type="evidence" value="ECO:0007669"/>
    <property type="project" value="UniProtKB-ARBA"/>
</dbReference>
<reference evidence="5" key="1">
    <citation type="submission" date="2016-01" db="EMBL/GenBank/DDBJ databases">
        <authorList>
            <person name="Peeters C."/>
        </authorList>
    </citation>
    <scope>NUCLEOTIDE SEQUENCE</scope>
    <source>
        <strain evidence="5">LMG 29321</strain>
    </source>
</reference>
<sequence>MTTLFDPINLGDLKLANRIVMAPLTRARAGENDVPTDLMSRYYVQRASAGLIISEAINITRRSQSFERSPGLYSDEQTGAWREVVSKVHEAGGRIVAQLWHTGRASSLALLNGEAPVSPSGINDDLHTLQVWGQMRNGVYTKIHATPSRALTGEEVRDAVQEYRKGAENARAAGFDGVEIHAANGYLIHQFLSPTTNRRTDAYGGSIENRTRFLREIIEQVAEVFPIDRIGVRISPFADYNNVRDPNPVETYKYVAAILQELGVGYLHVADTNGWFDRPDLPELLKIVRPTYAGTLIVNGGIDGEKAARLVKDGQTDLVAFGRAFIANPDLVNRLEKGFPVSMPTPTDWYGGAEQGYTDFPEYAAEAA</sequence>
<evidence type="ECO:0000256" key="1">
    <source>
        <dbReference type="ARBA" id="ARBA00001917"/>
    </source>
</evidence>
<dbReference type="OrthoDB" id="8985337at2"/>
<keyword evidence="6" id="KW-1185">Reference proteome</keyword>
<comment type="caution">
    <text evidence="5">The sequence shown here is derived from an EMBL/GenBank/DDBJ whole genome shotgun (WGS) entry which is preliminary data.</text>
</comment>
<dbReference type="SUPFAM" id="SSF51395">
    <property type="entry name" value="FMN-linked oxidoreductases"/>
    <property type="match status" value="1"/>
</dbReference>
<dbReference type="GO" id="GO:0005829">
    <property type="term" value="C:cytosol"/>
    <property type="evidence" value="ECO:0007669"/>
    <property type="project" value="UniProtKB-ARBA"/>
</dbReference>
<evidence type="ECO:0000256" key="3">
    <source>
        <dbReference type="ARBA" id="ARBA00023002"/>
    </source>
</evidence>
<dbReference type="InterPro" id="IPR045247">
    <property type="entry name" value="Oye-like"/>
</dbReference>
<dbReference type="InterPro" id="IPR001155">
    <property type="entry name" value="OxRdtase_FMN_N"/>
</dbReference>
<name>A0A158EHE6_9BURK</name>
<dbReference type="Pfam" id="PF00724">
    <property type="entry name" value="Oxidored_FMN"/>
    <property type="match status" value="1"/>
</dbReference>
<dbReference type="FunFam" id="3.20.20.70:FF:000059">
    <property type="entry name" value="N-ethylmaleimide reductase, FMN-linked"/>
    <property type="match status" value="1"/>
</dbReference>
<dbReference type="Proteomes" id="UP000071859">
    <property type="component" value="Unassembled WGS sequence"/>
</dbReference>
<dbReference type="InterPro" id="IPR013785">
    <property type="entry name" value="Aldolase_TIM"/>
</dbReference>
<proteinExistence type="inferred from homology"/>
<comment type="cofactor">
    <cofactor evidence="1">
        <name>FMN</name>
        <dbReference type="ChEBI" id="CHEBI:58210"/>
    </cofactor>
</comment>
<dbReference type="GO" id="GO:0010181">
    <property type="term" value="F:FMN binding"/>
    <property type="evidence" value="ECO:0007669"/>
    <property type="project" value="InterPro"/>
</dbReference>
<dbReference type="RefSeq" id="WP_062611551.1">
    <property type="nucleotide sequence ID" value="NZ_FCOX02000078.1"/>
</dbReference>
<dbReference type="PANTHER" id="PTHR22893">
    <property type="entry name" value="NADH OXIDOREDUCTASE-RELATED"/>
    <property type="match status" value="1"/>
</dbReference>
<feature type="domain" description="NADH:flavin oxidoreductase/NADH oxidase N-terminal" evidence="4">
    <location>
        <begin position="4"/>
        <end position="340"/>
    </location>
</feature>
<dbReference type="PANTHER" id="PTHR22893:SF91">
    <property type="entry name" value="NADPH DEHYDROGENASE 2-RELATED"/>
    <property type="match status" value="1"/>
</dbReference>
<dbReference type="EMBL" id="FCOX02000078">
    <property type="protein sequence ID" value="SAL05317.1"/>
    <property type="molecule type" value="Genomic_DNA"/>
</dbReference>
<protein>
    <submittedName>
        <fullName evidence="5">NADH-flavin oxidoreductase/NADH oxidase</fullName>
    </submittedName>
</protein>
<accession>A0A158EHE6</accession>
<comment type="similarity">
    <text evidence="2">Belongs to the NADH:flavin oxidoreductase/NADH oxidase family.</text>
</comment>
<evidence type="ECO:0000256" key="2">
    <source>
        <dbReference type="ARBA" id="ARBA00005979"/>
    </source>
</evidence>
<keyword evidence="3" id="KW-0560">Oxidoreductase</keyword>
<dbReference type="Gene3D" id="3.20.20.70">
    <property type="entry name" value="Aldolase class I"/>
    <property type="match status" value="1"/>
</dbReference>
<organism evidence="5 6">
    <name type="scientific">Caballeronia calidae</name>
    <dbReference type="NCBI Taxonomy" id="1777139"/>
    <lineage>
        <taxon>Bacteria</taxon>
        <taxon>Pseudomonadati</taxon>
        <taxon>Pseudomonadota</taxon>
        <taxon>Betaproteobacteria</taxon>
        <taxon>Burkholderiales</taxon>
        <taxon>Burkholderiaceae</taxon>
        <taxon>Caballeronia</taxon>
    </lineage>
</organism>
<dbReference type="CDD" id="cd02933">
    <property type="entry name" value="OYE_like_FMN"/>
    <property type="match status" value="1"/>
</dbReference>
<gene>
    <name evidence="5" type="ORF">AWB78_07423</name>
</gene>
<evidence type="ECO:0000313" key="6">
    <source>
        <dbReference type="Proteomes" id="UP000071859"/>
    </source>
</evidence>
<evidence type="ECO:0000313" key="5">
    <source>
        <dbReference type="EMBL" id="SAL05317.1"/>
    </source>
</evidence>
<dbReference type="AlphaFoldDB" id="A0A158EHE6"/>
<evidence type="ECO:0000259" key="4">
    <source>
        <dbReference type="Pfam" id="PF00724"/>
    </source>
</evidence>